<dbReference type="AlphaFoldDB" id="A0A8I0N0Z0"/>
<evidence type="ECO:0000313" key="1">
    <source>
        <dbReference type="EMBL" id="MBE0348898.1"/>
    </source>
</evidence>
<organism evidence="1 2">
    <name type="scientific">Pseudoalteromonas peptidolytica F12-50-A1</name>
    <dbReference type="NCBI Taxonomy" id="1315280"/>
    <lineage>
        <taxon>Bacteria</taxon>
        <taxon>Pseudomonadati</taxon>
        <taxon>Pseudomonadota</taxon>
        <taxon>Gammaproteobacteria</taxon>
        <taxon>Alteromonadales</taxon>
        <taxon>Pseudoalteromonadaceae</taxon>
        <taxon>Pseudoalteromonas</taxon>
    </lineage>
</organism>
<accession>A0A8I0N0Z0</accession>
<name>A0A8I0N0Z0_9GAMM</name>
<sequence length="58" mass="6295">MLTLPVLPIISSLCQSYCDSVHSAKERTELACISTLFSNLSSQTLVITQNAGEPKEIL</sequence>
<evidence type="ECO:0000313" key="2">
    <source>
        <dbReference type="Proteomes" id="UP000660708"/>
    </source>
</evidence>
<reference evidence="1 2" key="1">
    <citation type="submission" date="2015-06" db="EMBL/GenBank/DDBJ databases">
        <title>Genome sequence of Pseudoalteromonas peptidolytica.</title>
        <authorList>
            <person name="Xie B.-B."/>
            <person name="Rong J.-C."/>
            <person name="Qin Q.-L."/>
            <person name="Zhang Y.-Z."/>
        </authorList>
    </citation>
    <scope>NUCLEOTIDE SEQUENCE [LARGE SCALE GENOMIC DNA]</scope>
    <source>
        <strain evidence="1 2">F12-50-A1</strain>
    </source>
</reference>
<gene>
    <name evidence="1" type="ORF">PPEP_b0756</name>
</gene>
<comment type="caution">
    <text evidence="1">The sequence shown here is derived from an EMBL/GenBank/DDBJ whole genome shotgun (WGS) entry which is preliminary data.</text>
</comment>
<protein>
    <submittedName>
        <fullName evidence="1">Uncharacterized protein</fullName>
    </submittedName>
</protein>
<proteinExistence type="predicted"/>
<dbReference type="EMBL" id="AQHF01000034">
    <property type="protein sequence ID" value="MBE0348898.1"/>
    <property type="molecule type" value="Genomic_DNA"/>
</dbReference>
<keyword evidence="2" id="KW-1185">Reference proteome</keyword>
<dbReference type="Proteomes" id="UP000660708">
    <property type="component" value="Unassembled WGS sequence"/>
</dbReference>